<evidence type="ECO:0000256" key="7">
    <source>
        <dbReference type="SAM" id="Coils"/>
    </source>
</evidence>
<sequence length="809" mass="85319">MSILNIGVSGLLAAQRSLATTSHNIANAATEGYSRQRTELESRAPLFHGGSYLGQGVQVGNVQRIQDDIVTANLRANLTNNSNAEVRTAFAERVENLLSDESTGLTLTLQNYFSAVQDVASDPTSLPARSVLLSQAETLSERFDNVNDQINEQRAMVNDQMRTAVDEINQYAQSLADLNRRIVSGSSGQGGLPNDLLDQRDLVLNRLAEKIDVSAVRQDDGALNVFIGSGQSLVMGGNARELVAERLTGDPNNLDIGYRTSNGAIVDITRFMTGGEIGALVETRRSVLDTAQNQLGLIGLTLATEFNEQNRLGLDLNDELGGDIFNLPQPDVYSLPGNSVNAIPAVTVDDVNELTASDYRLSYNGTTFLLTRQPENEPVQPPLAPALPATAATPAGGNTATGQLGVTVDDPTALQETDYTLTYDGANYQLTTNPGGVAVPLVADPSDATILVGDGLNFHTGDLAGAVAGDSWTITSDYDPDVLVGDGLRIDTTAIAAAAAGDEWLIQPTRNAASRMTVTMTDPADLAAISGALEDAANTGEADIAALRVTAAGTPETYLPATVVVNGAGDIYNVVSPSYGANAGAATVESFRVLDPKDADLFAAATPITYDSTQQQFVVNNERFALDPSGVTTIRANGWELQVRGEPTGVGPALDAFTINVTPTPAETLPTATTTVTGNGWEMDVRGTPAAYDTFTVDLSRGRPGDARNIQAMAELQDARVVGGETSFQNGYTNILAEVGNETRQAQIARDSSATLLADAQAQRESVSGVNLDEEAANMLRFQQAYQAAAQVIAVTSTLFDTLIAATRR</sequence>
<dbReference type="Pfam" id="PF22638">
    <property type="entry name" value="FlgK_D1"/>
    <property type="match status" value="1"/>
</dbReference>
<dbReference type="AlphaFoldDB" id="I3Y655"/>
<keyword evidence="6" id="KW-0975">Bacterial flagellum</keyword>
<reference evidence="12 13" key="1">
    <citation type="submission" date="2012-06" db="EMBL/GenBank/DDBJ databases">
        <title>Complete sequence of Thiocystis violascens DSM 198.</title>
        <authorList>
            <consortium name="US DOE Joint Genome Institute"/>
            <person name="Lucas S."/>
            <person name="Han J."/>
            <person name="Lapidus A."/>
            <person name="Cheng J.-F."/>
            <person name="Goodwin L."/>
            <person name="Pitluck S."/>
            <person name="Peters L."/>
            <person name="Ovchinnikova G."/>
            <person name="Teshima H."/>
            <person name="Detter J.C."/>
            <person name="Han C."/>
            <person name="Tapia R."/>
            <person name="Land M."/>
            <person name="Hauser L."/>
            <person name="Kyrpides N."/>
            <person name="Ivanova N."/>
            <person name="Pagani I."/>
            <person name="Vogl K."/>
            <person name="Liu Z."/>
            <person name="Frigaard N.-U."/>
            <person name="Bryant D."/>
            <person name="Woyke T."/>
        </authorList>
    </citation>
    <scope>NUCLEOTIDE SEQUENCE [LARGE SCALE GENOMIC DNA]</scope>
    <source>
        <strain evidence="13">ATCC 17096 / DSM 198 / 6111</strain>
    </source>
</reference>
<feature type="coiled-coil region" evidence="7">
    <location>
        <begin position="136"/>
        <end position="181"/>
    </location>
</feature>
<protein>
    <recommendedName>
        <fullName evidence="4">Flagellar hook-associated protein 1</fullName>
    </recommendedName>
</protein>
<comment type="subcellular location">
    <subcellularLocation>
        <location evidence="1">Bacterial flagellum</location>
    </subcellularLocation>
    <subcellularLocation>
        <location evidence="2">Secreted</location>
    </subcellularLocation>
</comment>
<dbReference type="InterPro" id="IPR002371">
    <property type="entry name" value="FlgK"/>
</dbReference>
<dbReference type="GO" id="GO:0044780">
    <property type="term" value="P:bacterial-type flagellum assembly"/>
    <property type="evidence" value="ECO:0007669"/>
    <property type="project" value="InterPro"/>
</dbReference>
<evidence type="ECO:0000256" key="1">
    <source>
        <dbReference type="ARBA" id="ARBA00004365"/>
    </source>
</evidence>
<dbReference type="EMBL" id="CP003154">
    <property type="protein sequence ID" value="AFL72473.1"/>
    <property type="molecule type" value="Genomic_DNA"/>
</dbReference>
<dbReference type="Pfam" id="PF21158">
    <property type="entry name" value="flgK_1st_1"/>
    <property type="match status" value="1"/>
</dbReference>
<evidence type="ECO:0000256" key="5">
    <source>
        <dbReference type="ARBA" id="ARBA00022525"/>
    </source>
</evidence>
<dbReference type="PRINTS" id="PR01005">
    <property type="entry name" value="FLGHOOKAP1"/>
</dbReference>
<dbReference type="GO" id="GO:0005198">
    <property type="term" value="F:structural molecule activity"/>
    <property type="evidence" value="ECO:0007669"/>
    <property type="project" value="InterPro"/>
</dbReference>
<dbReference type="PANTHER" id="PTHR30033">
    <property type="entry name" value="FLAGELLAR HOOK-ASSOCIATED PROTEIN 1"/>
    <property type="match status" value="1"/>
</dbReference>
<dbReference type="Pfam" id="PF00460">
    <property type="entry name" value="Flg_bb_rod"/>
    <property type="match status" value="1"/>
</dbReference>
<feature type="domain" description="Flagellar basal body rod protein N-terminal" evidence="8">
    <location>
        <begin position="4"/>
        <end position="33"/>
    </location>
</feature>
<dbReference type="InterPro" id="IPR053927">
    <property type="entry name" value="FlgK_helical"/>
</dbReference>
<dbReference type="NCBIfam" id="TIGR02492">
    <property type="entry name" value="flgK_ends"/>
    <property type="match status" value="1"/>
</dbReference>
<keyword evidence="12" id="KW-0966">Cell projection</keyword>
<feature type="domain" description="Flagellar basal-body/hook protein C-terminal" evidence="9">
    <location>
        <begin position="766"/>
        <end position="804"/>
    </location>
</feature>
<dbReference type="GO" id="GO:0005576">
    <property type="term" value="C:extracellular region"/>
    <property type="evidence" value="ECO:0007669"/>
    <property type="project" value="UniProtKB-SubCell"/>
</dbReference>
<evidence type="ECO:0000259" key="8">
    <source>
        <dbReference type="Pfam" id="PF00460"/>
    </source>
</evidence>
<dbReference type="OrthoDB" id="9802553at2"/>
<evidence type="ECO:0000256" key="2">
    <source>
        <dbReference type="ARBA" id="ARBA00004613"/>
    </source>
</evidence>
<evidence type="ECO:0000313" key="12">
    <source>
        <dbReference type="EMBL" id="AFL72473.1"/>
    </source>
</evidence>
<dbReference type="SUPFAM" id="SSF64518">
    <property type="entry name" value="Phase 1 flagellin"/>
    <property type="match status" value="2"/>
</dbReference>
<dbReference type="STRING" id="765911.Thivi_0404"/>
<dbReference type="InterPro" id="IPR001444">
    <property type="entry name" value="Flag_bb_rod_N"/>
</dbReference>
<dbReference type="GO" id="GO:0009424">
    <property type="term" value="C:bacterial-type flagellum hook"/>
    <property type="evidence" value="ECO:0007669"/>
    <property type="project" value="InterPro"/>
</dbReference>
<accession>I3Y655</accession>
<evidence type="ECO:0000259" key="9">
    <source>
        <dbReference type="Pfam" id="PF06429"/>
    </source>
</evidence>
<dbReference type="Pfam" id="PF06429">
    <property type="entry name" value="Flg_bbr_C"/>
    <property type="match status" value="1"/>
</dbReference>
<dbReference type="Proteomes" id="UP000006062">
    <property type="component" value="Chromosome"/>
</dbReference>
<dbReference type="HOGENOM" id="CLU_012762_0_0_6"/>
<feature type="domain" description="Flagellar hook-associated protein 1 D2-like" evidence="10">
    <location>
        <begin position="397"/>
        <end position="474"/>
    </location>
</feature>
<evidence type="ECO:0000256" key="6">
    <source>
        <dbReference type="ARBA" id="ARBA00023143"/>
    </source>
</evidence>
<dbReference type="eggNOG" id="COG1256">
    <property type="taxonomic scope" value="Bacteria"/>
</dbReference>
<dbReference type="PANTHER" id="PTHR30033:SF1">
    <property type="entry name" value="FLAGELLAR HOOK-ASSOCIATED PROTEIN 1"/>
    <property type="match status" value="1"/>
</dbReference>
<feature type="domain" description="Flagellar hook-associated protein FlgK helical" evidence="11">
    <location>
        <begin position="92"/>
        <end position="325"/>
    </location>
</feature>
<dbReference type="InterPro" id="IPR010930">
    <property type="entry name" value="Flg_bb/hook_C_dom"/>
</dbReference>
<keyword evidence="7" id="KW-0175">Coiled coil</keyword>
<gene>
    <name evidence="12" type="ordered locus">Thivi_0404</name>
</gene>
<organism evidence="12 13">
    <name type="scientific">Thiocystis violascens (strain ATCC 17096 / DSM 198 / 6111)</name>
    <name type="common">Chromatium violascens</name>
    <dbReference type="NCBI Taxonomy" id="765911"/>
    <lineage>
        <taxon>Bacteria</taxon>
        <taxon>Pseudomonadati</taxon>
        <taxon>Pseudomonadota</taxon>
        <taxon>Gammaproteobacteria</taxon>
        <taxon>Chromatiales</taxon>
        <taxon>Chromatiaceae</taxon>
        <taxon>Thiocystis</taxon>
    </lineage>
</organism>
<proteinExistence type="inferred from homology"/>
<evidence type="ECO:0000256" key="4">
    <source>
        <dbReference type="ARBA" id="ARBA00016244"/>
    </source>
</evidence>
<evidence type="ECO:0000256" key="3">
    <source>
        <dbReference type="ARBA" id="ARBA00009677"/>
    </source>
</evidence>
<keyword evidence="12" id="KW-0282">Flagellum</keyword>
<dbReference type="RefSeq" id="WP_014776976.1">
    <property type="nucleotide sequence ID" value="NC_018012.1"/>
</dbReference>
<name>I3Y655_THIV6</name>
<evidence type="ECO:0000259" key="11">
    <source>
        <dbReference type="Pfam" id="PF22638"/>
    </source>
</evidence>
<keyword evidence="12" id="KW-0969">Cilium</keyword>
<dbReference type="KEGG" id="tvi:Thivi_0404"/>
<evidence type="ECO:0000259" key="10">
    <source>
        <dbReference type="Pfam" id="PF21158"/>
    </source>
</evidence>
<keyword evidence="5" id="KW-0964">Secreted</keyword>
<keyword evidence="13" id="KW-1185">Reference proteome</keyword>
<evidence type="ECO:0000313" key="13">
    <source>
        <dbReference type="Proteomes" id="UP000006062"/>
    </source>
</evidence>
<dbReference type="InterPro" id="IPR049119">
    <property type="entry name" value="FlgK_D2-like"/>
</dbReference>
<comment type="similarity">
    <text evidence="3">Belongs to the flagella basal body rod proteins family.</text>
</comment>